<evidence type="ECO:0000256" key="2">
    <source>
        <dbReference type="ARBA" id="ARBA00022618"/>
    </source>
</evidence>
<evidence type="ECO:0000256" key="1">
    <source>
        <dbReference type="ARBA" id="ARBA00009065"/>
    </source>
</evidence>
<dbReference type="Gene3D" id="1.10.472.10">
    <property type="entry name" value="Cyclin-like"/>
    <property type="match status" value="2"/>
</dbReference>
<accession>A0ABC9DX34</accession>
<dbReference type="PANTHER" id="PTHR10177">
    <property type="entry name" value="CYCLINS"/>
    <property type="match status" value="1"/>
</dbReference>
<dbReference type="Pfam" id="PF02984">
    <property type="entry name" value="Cyclin_C"/>
    <property type="match status" value="1"/>
</dbReference>
<dbReference type="PROSITE" id="PS00292">
    <property type="entry name" value="CYCLINS"/>
    <property type="match status" value="1"/>
</dbReference>
<dbReference type="GO" id="GO:0051301">
    <property type="term" value="P:cell division"/>
    <property type="evidence" value="ECO:0007669"/>
    <property type="project" value="UniProtKB-KW"/>
</dbReference>
<comment type="similarity">
    <text evidence="1">Belongs to the cyclin family. Cyclin D subfamily.</text>
</comment>
<evidence type="ECO:0000313" key="9">
    <source>
        <dbReference type="EMBL" id="CAL5046799.1"/>
    </source>
</evidence>
<dbReference type="EMBL" id="OZ075145">
    <property type="protein sequence ID" value="CAL5046799.1"/>
    <property type="molecule type" value="Genomic_DNA"/>
</dbReference>
<dbReference type="InterPro" id="IPR039361">
    <property type="entry name" value="Cyclin"/>
</dbReference>
<dbReference type="FunFam" id="1.10.472.10:FF:000040">
    <property type="entry name" value="D6-type cyclin"/>
    <property type="match status" value="1"/>
</dbReference>
<dbReference type="InterPro" id="IPR036915">
    <property type="entry name" value="Cyclin-like_sf"/>
</dbReference>
<evidence type="ECO:0000256" key="4">
    <source>
        <dbReference type="ARBA" id="ARBA00023306"/>
    </source>
</evidence>
<dbReference type="FunFam" id="1.10.472.10:FF:000060">
    <property type="entry name" value="D6-type cyclin"/>
    <property type="match status" value="1"/>
</dbReference>
<feature type="domain" description="Cyclin C-terminal" evidence="8">
    <location>
        <begin position="199"/>
        <end position="323"/>
    </location>
</feature>
<dbReference type="Pfam" id="PF00134">
    <property type="entry name" value="Cyclin_N"/>
    <property type="match status" value="1"/>
</dbReference>
<organism evidence="9 10">
    <name type="scientific">Urochloa decumbens</name>
    <dbReference type="NCBI Taxonomy" id="240449"/>
    <lineage>
        <taxon>Eukaryota</taxon>
        <taxon>Viridiplantae</taxon>
        <taxon>Streptophyta</taxon>
        <taxon>Embryophyta</taxon>
        <taxon>Tracheophyta</taxon>
        <taxon>Spermatophyta</taxon>
        <taxon>Magnoliopsida</taxon>
        <taxon>Liliopsida</taxon>
        <taxon>Poales</taxon>
        <taxon>Poaceae</taxon>
        <taxon>PACMAD clade</taxon>
        <taxon>Panicoideae</taxon>
        <taxon>Panicodae</taxon>
        <taxon>Paniceae</taxon>
        <taxon>Melinidinae</taxon>
        <taxon>Urochloa</taxon>
    </lineage>
</organism>
<dbReference type="InterPro" id="IPR013763">
    <property type="entry name" value="Cyclin-like_dom"/>
</dbReference>
<keyword evidence="2" id="KW-0132">Cell division</keyword>
<dbReference type="CDD" id="cd20543">
    <property type="entry name" value="CYCLIN_AtCycD-like_rpt1"/>
    <property type="match status" value="1"/>
</dbReference>
<dbReference type="SMART" id="SM01332">
    <property type="entry name" value="Cyclin_C"/>
    <property type="match status" value="1"/>
</dbReference>
<evidence type="ECO:0008006" key="11">
    <source>
        <dbReference type="Google" id="ProtNLM"/>
    </source>
</evidence>
<gene>
    <name evidence="9" type="ORF">URODEC1_LOCUS89549</name>
</gene>
<reference evidence="9" key="1">
    <citation type="submission" date="2024-10" db="EMBL/GenBank/DDBJ databases">
        <authorList>
            <person name="Ryan C."/>
        </authorList>
    </citation>
    <scope>NUCLEOTIDE SEQUENCE [LARGE SCALE GENOMIC DNA]</scope>
</reference>
<protein>
    <recommendedName>
        <fullName evidence="11">Cyclin N-terminal domain-containing protein</fullName>
    </recommendedName>
</protein>
<dbReference type="InterPro" id="IPR048258">
    <property type="entry name" value="Cyclins_cyclin-box"/>
</dbReference>
<feature type="region of interest" description="Disordered" evidence="6">
    <location>
        <begin position="331"/>
        <end position="350"/>
    </location>
</feature>
<evidence type="ECO:0000256" key="3">
    <source>
        <dbReference type="ARBA" id="ARBA00023127"/>
    </source>
</evidence>
<dbReference type="Proteomes" id="UP001497457">
    <property type="component" value="Chromosome 35b"/>
</dbReference>
<evidence type="ECO:0000259" key="8">
    <source>
        <dbReference type="SMART" id="SM01332"/>
    </source>
</evidence>
<dbReference type="InterPro" id="IPR006671">
    <property type="entry name" value="Cyclin_N"/>
</dbReference>
<evidence type="ECO:0000256" key="5">
    <source>
        <dbReference type="RuleBase" id="RU000383"/>
    </source>
</evidence>
<keyword evidence="4" id="KW-0131">Cell cycle</keyword>
<evidence type="ECO:0000313" key="10">
    <source>
        <dbReference type="Proteomes" id="UP001497457"/>
    </source>
</evidence>
<dbReference type="SUPFAM" id="SSF47954">
    <property type="entry name" value="Cyclin-like"/>
    <property type="match status" value="1"/>
</dbReference>
<dbReference type="CDD" id="cd20544">
    <property type="entry name" value="CYCLIN_AtCycD-like_rpt2"/>
    <property type="match status" value="1"/>
</dbReference>
<keyword evidence="10" id="KW-1185">Reference proteome</keyword>
<sequence>MTPRFDVAASMLLCSESSTTIFDLGEEEEESKEISWVLRSPSRHDDSSSEVLLIDFPLQSESYIEELLEREKHHLPMEGYDQRLQEEPGGSDLMAVRSAAIDWMCKVHEHYKFGPLTMVLSVNYLDRFLSLCDFALWEAWITLLLAVACLSLAAKMEETIVLNPSDLQVVDVEPVFDPPTVHRMERLVLNTLNYRVHAVTACSFIDYYLHKFSDGDAVSEIILARSIELILSASKAAEFMVFKPSEIAASVALVALGKHDSSVLERVATCRKQLRKERVLGCCEMIQEKIVTGNIILKSIGSSVFTEQHSPIGVLDVAACERQQIEGTSAGAPIVHDEGPSASKRRRICR</sequence>
<proteinExistence type="inferred from homology"/>
<keyword evidence="3 5" id="KW-0195">Cyclin</keyword>
<dbReference type="SMART" id="SM00385">
    <property type="entry name" value="CYCLIN"/>
    <property type="match status" value="1"/>
</dbReference>
<dbReference type="AlphaFoldDB" id="A0ABC9DX34"/>
<dbReference type="InterPro" id="IPR004367">
    <property type="entry name" value="Cyclin_C-dom"/>
</dbReference>
<name>A0ABC9DX34_9POAL</name>
<evidence type="ECO:0000256" key="6">
    <source>
        <dbReference type="SAM" id="MobiDB-lite"/>
    </source>
</evidence>
<evidence type="ECO:0000259" key="7">
    <source>
        <dbReference type="SMART" id="SM00385"/>
    </source>
</evidence>
<feature type="domain" description="Cyclin-like" evidence="7">
    <location>
        <begin position="102"/>
        <end position="190"/>
    </location>
</feature>